<reference evidence="3 4" key="1">
    <citation type="submission" date="2020-05" db="EMBL/GenBank/DDBJ databases">
        <title>Horizontal transmission and recombination maintain forever young bacterial symbiont genomes.</title>
        <authorList>
            <person name="Russell S.L."/>
            <person name="Pepper-Tunick E."/>
            <person name="Svedberg J."/>
            <person name="Byrne A."/>
            <person name="Ruelas Castillo J."/>
            <person name="Vollmers C."/>
            <person name="Beinart R.A."/>
            <person name="Corbett-Detig R."/>
        </authorList>
    </citation>
    <scope>NUCLEOTIDE SEQUENCE [LARGE SCALE GENOMIC DNA]</scope>
    <source>
        <strain evidence="3">455</strain>
    </source>
</reference>
<evidence type="ECO:0000256" key="1">
    <source>
        <dbReference type="ARBA" id="ARBA00006738"/>
    </source>
</evidence>
<protein>
    <recommendedName>
        <fullName evidence="2">UPF0102 protein H0A76_07460</fullName>
    </recommendedName>
</protein>
<dbReference type="HAMAP" id="MF_00048">
    <property type="entry name" value="UPF0102"/>
    <property type="match status" value="1"/>
</dbReference>
<dbReference type="Pfam" id="PF02021">
    <property type="entry name" value="UPF0102"/>
    <property type="match status" value="1"/>
</dbReference>
<dbReference type="NCBIfam" id="NF009150">
    <property type="entry name" value="PRK12497.1-3"/>
    <property type="match status" value="1"/>
</dbReference>
<dbReference type="InterPro" id="IPR003509">
    <property type="entry name" value="UPF0102_YraN-like"/>
</dbReference>
<evidence type="ECO:0000313" key="3">
    <source>
        <dbReference type="EMBL" id="NYT27736.1"/>
    </source>
</evidence>
<dbReference type="AlphaFoldDB" id="A0A853F2F5"/>
<dbReference type="NCBIfam" id="TIGR00252">
    <property type="entry name" value="YraN family protein"/>
    <property type="match status" value="1"/>
</dbReference>
<sequence length="124" mass="14498">MFSLKRKIGNKAEKLALQYLKKQGLKLIQQNYLTTMGEIDLIMLDKSEQSLVFIEVRYRKMANFGSATDTINHSKQGKIINTAKHFLQKYTQYDDFICRFDVVGLESDLKCPKINWIQNAFEVR</sequence>
<name>A0A853F2F5_9GAMM</name>
<gene>
    <name evidence="3" type="ORF">H0A76_07460</name>
</gene>
<evidence type="ECO:0000313" key="4">
    <source>
        <dbReference type="Proteomes" id="UP000568751"/>
    </source>
</evidence>
<organism evidence="3 4">
    <name type="scientific">Candidatus Thiodubiliella endoseptemdiera</name>
    <dbReference type="NCBI Taxonomy" id="2738886"/>
    <lineage>
        <taxon>Bacteria</taxon>
        <taxon>Pseudomonadati</taxon>
        <taxon>Pseudomonadota</taxon>
        <taxon>Gammaproteobacteria</taxon>
        <taxon>Candidatus Pseudothioglobaceae</taxon>
        <taxon>Candidatus Thiodubiliella</taxon>
    </lineage>
</organism>
<dbReference type="GO" id="GO:0003676">
    <property type="term" value="F:nucleic acid binding"/>
    <property type="evidence" value="ECO:0007669"/>
    <property type="project" value="InterPro"/>
</dbReference>
<proteinExistence type="inferred from homology"/>
<dbReference type="PANTHER" id="PTHR34039:SF1">
    <property type="entry name" value="UPF0102 PROTEIN YRAN"/>
    <property type="match status" value="1"/>
</dbReference>
<dbReference type="Gene3D" id="3.40.1350.10">
    <property type="match status" value="1"/>
</dbReference>
<accession>A0A853F2F5</accession>
<dbReference type="InterPro" id="IPR011856">
    <property type="entry name" value="tRNA_endonuc-like_dom_sf"/>
</dbReference>
<dbReference type="SUPFAM" id="SSF52980">
    <property type="entry name" value="Restriction endonuclease-like"/>
    <property type="match status" value="1"/>
</dbReference>
<comment type="similarity">
    <text evidence="1 2">Belongs to the UPF0102 family.</text>
</comment>
<dbReference type="PANTHER" id="PTHR34039">
    <property type="entry name" value="UPF0102 PROTEIN YRAN"/>
    <property type="match status" value="1"/>
</dbReference>
<dbReference type="EMBL" id="JACCHT010000001">
    <property type="protein sequence ID" value="NYT27736.1"/>
    <property type="molecule type" value="Genomic_DNA"/>
</dbReference>
<comment type="caution">
    <text evidence="3">The sequence shown here is derived from an EMBL/GenBank/DDBJ whole genome shotgun (WGS) entry which is preliminary data.</text>
</comment>
<dbReference type="InterPro" id="IPR011335">
    <property type="entry name" value="Restrct_endonuc-II-like"/>
</dbReference>
<evidence type="ECO:0000256" key="2">
    <source>
        <dbReference type="HAMAP-Rule" id="MF_00048"/>
    </source>
</evidence>
<dbReference type="Proteomes" id="UP000568751">
    <property type="component" value="Unassembled WGS sequence"/>
</dbReference>